<dbReference type="EMBL" id="JAATEP010000002">
    <property type="protein sequence ID" value="NJP88491.1"/>
    <property type="molecule type" value="Genomic_DNA"/>
</dbReference>
<gene>
    <name evidence="1" type="ORF">HCN51_03300</name>
</gene>
<protein>
    <submittedName>
        <fullName evidence="1">Uncharacterized protein</fullName>
    </submittedName>
</protein>
<proteinExistence type="predicted"/>
<organism evidence="1 2">
    <name type="scientific">Nonomuraea composti</name>
    <dbReference type="NCBI Taxonomy" id="2720023"/>
    <lineage>
        <taxon>Bacteria</taxon>
        <taxon>Bacillati</taxon>
        <taxon>Actinomycetota</taxon>
        <taxon>Actinomycetes</taxon>
        <taxon>Streptosporangiales</taxon>
        <taxon>Streptosporangiaceae</taxon>
        <taxon>Nonomuraea</taxon>
    </lineage>
</organism>
<name>A0ABX1B008_9ACTN</name>
<comment type="caution">
    <text evidence="1">The sequence shown here is derived from an EMBL/GenBank/DDBJ whole genome shotgun (WGS) entry which is preliminary data.</text>
</comment>
<reference evidence="1 2" key="1">
    <citation type="submission" date="2020-03" db="EMBL/GenBank/DDBJ databases">
        <title>WGS of actinomycetes isolated from Thailand.</title>
        <authorList>
            <person name="Thawai C."/>
        </authorList>
    </citation>
    <scope>NUCLEOTIDE SEQUENCE [LARGE SCALE GENOMIC DNA]</scope>
    <source>
        <strain evidence="1 2">FMUSA5-5</strain>
    </source>
</reference>
<dbReference type="Proteomes" id="UP000696294">
    <property type="component" value="Unassembled WGS sequence"/>
</dbReference>
<evidence type="ECO:0000313" key="2">
    <source>
        <dbReference type="Proteomes" id="UP000696294"/>
    </source>
</evidence>
<accession>A0ABX1B008</accession>
<keyword evidence="2" id="KW-1185">Reference proteome</keyword>
<sequence>MRSDLVIALMGMLTIGLCAFLLFLGSGLDGSTSFAFAFLTVSSVSSVSFVDTATGALIGVVGPRYLGLLAATGRWNGRWLPWRLGRFPSWCCGAGLMRQAGVSYQFRHRELQDHLADAGPTARGRPSPSR</sequence>
<dbReference type="RefSeq" id="WP_168006486.1">
    <property type="nucleotide sequence ID" value="NZ_JAATEP010000002.1"/>
</dbReference>
<evidence type="ECO:0000313" key="1">
    <source>
        <dbReference type="EMBL" id="NJP88491.1"/>
    </source>
</evidence>